<protein>
    <submittedName>
        <fullName evidence="1">Uncharacterized protein</fullName>
    </submittedName>
</protein>
<proteinExistence type="predicted"/>
<reference evidence="1 2" key="1">
    <citation type="journal article" date="2012" name="Genome Biol.">
        <title>The genome of the polar eukaryotic microalga coccomyxa subellipsoidea reveals traits of cold adaptation.</title>
        <authorList>
            <person name="Blanc G."/>
            <person name="Agarkova I."/>
            <person name="Grimwood J."/>
            <person name="Kuo A."/>
            <person name="Brueggeman A."/>
            <person name="Dunigan D."/>
            <person name="Gurnon J."/>
            <person name="Ladunga I."/>
            <person name="Lindquist E."/>
            <person name="Lucas S."/>
            <person name="Pangilinan J."/>
            <person name="Proschold T."/>
            <person name="Salamov A."/>
            <person name="Schmutz J."/>
            <person name="Weeks D."/>
            <person name="Yamada T."/>
            <person name="Claverie J.M."/>
            <person name="Grigoriev I."/>
            <person name="Van Etten J."/>
            <person name="Lomsadze A."/>
            <person name="Borodovsky M."/>
        </authorList>
    </citation>
    <scope>NUCLEOTIDE SEQUENCE [LARGE SCALE GENOMIC DNA]</scope>
    <source>
        <strain evidence="1 2">C-169</strain>
    </source>
</reference>
<dbReference type="KEGG" id="csl:COCSUDRAFT_62992"/>
<dbReference type="EMBL" id="AGSI01000007">
    <property type="protein sequence ID" value="EIE23456.1"/>
    <property type="molecule type" value="Genomic_DNA"/>
</dbReference>
<evidence type="ECO:0000313" key="1">
    <source>
        <dbReference type="EMBL" id="EIE23456.1"/>
    </source>
</evidence>
<dbReference type="Proteomes" id="UP000007264">
    <property type="component" value="Unassembled WGS sequence"/>
</dbReference>
<dbReference type="AlphaFoldDB" id="I0YYI7"/>
<dbReference type="RefSeq" id="XP_005648000.1">
    <property type="nucleotide sequence ID" value="XM_005647943.1"/>
</dbReference>
<name>I0YYI7_COCSC</name>
<sequence length="135" mass="14576">MLTPIGQRNVLQAVDVESQTVVASAHEFSEQYELICMAPLGQSADWGNELVAGAVQRFGTHHRSLYPHICCARGTYIFTSHVGKPLCVYDRRHDVAVGFDGDVGVAVTACWGPWAGLLAAPLNQTAPVLETGLRN</sequence>
<evidence type="ECO:0000313" key="2">
    <source>
        <dbReference type="Proteomes" id="UP000007264"/>
    </source>
</evidence>
<dbReference type="GeneID" id="17041805"/>
<comment type="caution">
    <text evidence="1">The sequence shown here is derived from an EMBL/GenBank/DDBJ whole genome shotgun (WGS) entry which is preliminary data.</text>
</comment>
<organism evidence="1 2">
    <name type="scientific">Coccomyxa subellipsoidea (strain C-169)</name>
    <name type="common">Green microalga</name>
    <dbReference type="NCBI Taxonomy" id="574566"/>
    <lineage>
        <taxon>Eukaryota</taxon>
        <taxon>Viridiplantae</taxon>
        <taxon>Chlorophyta</taxon>
        <taxon>core chlorophytes</taxon>
        <taxon>Trebouxiophyceae</taxon>
        <taxon>Trebouxiophyceae incertae sedis</taxon>
        <taxon>Coccomyxaceae</taxon>
        <taxon>Coccomyxa</taxon>
        <taxon>Coccomyxa subellipsoidea</taxon>
    </lineage>
</organism>
<gene>
    <name evidence="1" type="ORF">COCSUDRAFT_62992</name>
</gene>
<keyword evidence="2" id="KW-1185">Reference proteome</keyword>
<accession>I0YYI7</accession>
<dbReference type="OrthoDB" id="513592at2759"/>